<feature type="region of interest" description="Disordered" evidence="1">
    <location>
        <begin position="1"/>
        <end position="84"/>
    </location>
</feature>
<evidence type="ECO:0000259" key="2">
    <source>
        <dbReference type="Pfam" id="PF13649"/>
    </source>
</evidence>
<feature type="compositionally biased region" description="Low complexity" evidence="1">
    <location>
        <begin position="398"/>
        <end position="411"/>
    </location>
</feature>
<keyword evidence="4" id="KW-1185">Reference proteome</keyword>
<accession>A0A0B7NB04</accession>
<dbReference type="InterPro" id="IPR041698">
    <property type="entry name" value="Methyltransf_25"/>
</dbReference>
<feature type="domain" description="Methyltransferase" evidence="2">
    <location>
        <begin position="159"/>
        <end position="251"/>
    </location>
</feature>
<feature type="region of interest" description="Disordered" evidence="1">
    <location>
        <begin position="392"/>
        <end position="411"/>
    </location>
</feature>
<organism evidence="3 4">
    <name type="scientific">Parasitella parasitica</name>
    <dbReference type="NCBI Taxonomy" id="35722"/>
    <lineage>
        <taxon>Eukaryota</taxon>
        <taxon>Fungi</taxon>
        <taxon>Fungi incertae sedis</taxon>
        <taxon>Mucoromycota</taxon>
        <taxon>Mucoromycotina</taxon>
        <taxon>Mucoromycetes</taxon>
        <taxon>Mucorales</taxon>
        <taxon>Mucorineae</taxon>
        <taxon>Mucoraceae</taxon>
        <taxon>Parasitella</taxon>
    </lineage>
</organism>
<feature type="compositionally biased region" description="Polar residues" evidence="1">
    <location>
        <begin position="71"/>
        <end position="84"/>
    </location>
</feature>
<evidence type="ECO:0000256" key="1">
    <source>
        <dbReference type="SAM" id="MobiDB-lite"/>
    </source>
</evidence>
<evidence type="ECO:0000313" key="3">
    <source>
        <dbReference type="EMBL" id="CEP12490.1"/>
    </source>
</evidence>
<gene>
    <name evidence="3" type="primary">PARPA_06458.1 scaffold 22648</name>
</gene>
<reference evidence="3 4" key="1">
    <citation type="submission" date="2014-09" db="EMBL/GenBank/DDBJ databases">
        <authorList>
            <person name="Ellenberger Sabrina"/>
        </authorList>
    </citation>
    <scope>NUCLEOTIDE SEQUENCE [LARGE SCALE GENOMIC DNA]</scope>
    <source>
        <strain evidence="3 4">CBS 412.66</strain>
    </source>
</reference>
<dbReference type="InterPro" id="IPR029063">
    <property type="entry name" value="SAM-dependent_MTases_sf"/>
</dbReference>
<dbReference type="SUPFAM" id="SSF53335">
    <property type="entry name" value="S-adenosyl-L-methionine-dependent methyltransferases"/>
    <property type="match status" value="1"/>
</dbReference>
<dbReference type="Pfam" id="PF13649">
    <property type="entry name" value="Methyltransf_25"/>
    <property type="match status" value="1"/>
</dbReference>
<sequence>MGNSNSRPSAEVIATLSTKNKRKYDSSYPKLESKSLGMERISPRGSMISSRREKRKQSSASEDSMPLNEESFLSSSPPYTALTPSNEDNLSLNYEIKNGRKYIDSPAHRFYLPCDEIEADRIIALHFCIQDAFKGNFVAPVGQLLSIKPKANEKYSTRVLDVGCGPGAWILEMATNFPFTEFHGIDIRTMFPTTIKPPNAQFIQHDFLETKFPYADNSFEFICMRLMISFITDAQLIHLLAEVHRVLKPEGYFEILDCEYQIQKPGSLCAKIINEEVPLVLQNKLGTIQYLPSHDVSTNLTLHGGFINIYQRHTYIPIGWKEKLGQVHAQNLIGLLTSIDPDIKQDLSSLHDGEDVDDLIIQAVNECAANESYVKWFVCYGQKPAARDSFHQLETTKKTPTTTPKSSPSSSCVEVKESKGISIPAWDSIYDFVDGYID</sequence>
<dbReference type="Proteomes" id="UP000054107">
    <property type="component" value="Unassembled WGS sequence"/>
</dbReference>
<dbReference type="AlphaFoldDB" id="A0A0B7NB04"/>
<dbReference type="OrthoDB" id="2013972at2759"/>
<evidence type="ECO:0000313" key="4">
    <source>
        <dbReference type="Proteomes" id="UP000054107"/>
    </source>
</evidence>
<dbReference type="PANTHER" id="PTHR43591">
    <property type="entry name" value="METHYLTRANSFERASE"/>
    <property type="match status" value="1"/>
</dbReference>
<dbReference type="EMBL" id="LN728020">
    <property type="protein sequence ID" value="CEP12490.1"/>
    <property type="molecule type" value="Genomic_DNA"/>
</dbReference>
<name>A0A0B7NB04_9FUNG</name>
<proteinExistence type="predicted"/>
<dbReference type="STRING" id="35722.A0A0B7NB04"/>
<protein>
    <recommendedName>
        <fullName evidence="2">Methyltransferase domain-containing protein</fullName>
    </recommendedName>
</protein>
<dbReference type="Gene3D" id="3.40.50.150">
    <property type="entry name" value="Vaccinia Virus protein VP39"/>
    <property type="match status" value="1"/>
</dbReference>
<dbReference type="CDD" id="cd02440">
    <property type="entry name" value="AdoMet_MTases"/>
    <property type="match status" value="1"/>
</dbReference>